<proteinExistence type="predicted"/>
<feature type="chain" id="PRO_5012145150" description="NADPH--hemoprotein reductase" evidence="5">
    <location>
        <begin position="22"/>
        <end position="713"/>
    </location>
</feature>
<dbReference type="Gene3D" id="3.40.50.80">
    <property type="entry name" value="Nucleotide-binding domain of ferredoxin-NADP reductase (FNR) module"/>
    <property type="match status" value="1"/>
</dbReference>
<dbReference type="Gene3D" id="3.40.50.360">
    <property type="match status" value="1"/>
</dbReference>
<dbReference type="PROSITE" id="PS50902">
    <property type="entry name" value="FLAVODOXIN_LIKE"/>
    <property type="match status" value="1"/>
</dbReference>
<dbReference type="InterPro" id="IPR029039">
    <property type="entry name" value="Flavoprotein-like_sf"/>
</dbReference>
<name>A0A1W6CXY2_9RHOB</name>
<dbReference type="InterPro" id="IPR039261">
    <property type="entry name" value="FNR_nucleotide-bd"/>
</dbReference>
<dbReference type="InterPro" id="IPR001433">
    <property type="entry name" value="OxRdtase_FAD/NAD-bd"/>
</dbReference>
<dbReference type="PROSITE" id="PS51384">
    <property type="entry name" value="FAD_FR"/>
    <property type="match status" value="1"/>
</dbReference>
<dbReference type="Pfam" id="PF03929">
    <property type="entry name" value="PepSY_TM"/>
    <property type="match status" value="1"/>
</dbReference>
<feature type="signal peptide" evidence="5">
    <location>
        <begin position="1"/>
        <end position="21"/>
    </location>
</feature>
<dbReference type="EMBL" id="CP020612">
    <property type="protein sequence ID" value="ARJ69723.1"/>
    <property type="molecule type" value="Genomic_DNA"/>
</dbReference>
<evidence type="ECO:0000259" key="7">
    <source>
        <dbReference type="PROSITE" id="PS51384"/>
    </source>
</evidence>
<evidence type="ECO:0000256" key="3">
    <source>
        <dbReference type="ARBA" id="ARBA00023797"/>
    </source>
</evidence>
<dbReference type="PANTHER" id="PTHR19384">
    <property type="entry name" value="NITRIC OXIDE SYNTHASE-RELATED"/>
    <property type="match status" value="1"/>
</dbReference>
<evidence type="ECO:0000313" key="9">
    <source>
        <dbReference type="Proteomes" id="UP000193017"/>
    </source>
</evidence>
<dbReference type="PRINTS" id="PR00371">
    <property type="entry name" value="FPNCR"/>
</dbReference>
<organism evidence="8 9">
    <name type="scientific">Paracoccus contaminans</name>
    <dbReference type="NCBI Taxonomy" id="1945662"/>
    <lineage>
        <taxon>Bacteria</taxon>
        <taxon>Pseudomonadati</taxon>
        <taxon>Pseudomonadota</taxon>
        <taxon>Alphaproteobacteria</taxon>
        <taxon>Rhodobacterales</taxon>
        <taxon>Paracoccaceae</taxon>
        <taxon>Paracoccus</taxon>
    </lineage>
</organism>
<dbReference type="KEGG" id="pcon:B0A89_08905"/>
<dbReference type="SUPFAM" id="SSF52218">
    <property type="entry name" value="Flavoproteins"/>
    <property type="match status" value="1"/>
</dbReference>
<dbReference type="OrthoDB" id="9816402at2"/>
<feature type="transmembrane region" description="Helical" evidence="4">
    <location>
        <begin position="281"/>
        <end position="306"/>
    </location>
</feature>
<evidence type="ECO:0000256" key="2">
    <source>
        <dbReference type="ARBA" id="ARBA00022643"/>
    </source>
</evidence>
<evidence type="ECO:0000256" key="4">
    <source>
        <dbReference type="SAM" id="Phobius"/>
    </source>
</evidence>
<keyword evidence="4" id="KW-1133">Transmembrane helix</keyword>
<gene>
    <name evidence="8" type="ORF">B0A89_08905</name>
</gene>
<dbReference type="GO" id="GO:0003958">
    <property type="term" value="F:NADPH-hemoprotein reductase activity"/>
    <property type="evidence" value="ECO:0007669"/>
    <property type="project" value="UniProtKB-EC"/>
</dbReference>
<dbReference type="GO" id="GO:0050660">
    <property type="term" value="F:flavin adenine dinucleotide binding"/>
    <property type="evidence" value="ECO:0007669"/>
    <property type="project" value="TreeGrafter"/>
</dbReference>
<dbReference type="InterPro" id="IPR005625">
    <property type="entry name" value="PepSY-ass_TM"/>
</dbReference>
<feature type="domain" description="FAD-binding FR-type" evidence="7">
    <location>
        <begin position="472"/>
        <end position="578"/>
    </location>
</feature>
<keyword evidence="4" id="KW-0472">Membrane</keyword>
<keyword evidence="5" id="KW-0732">Signal</keyword>
<keyword evidence="1" id="KW-0285">Flavoprotein</keyword>
<evidence type="ECO:0000259" key="6">
    <source>
        <dbReference type="PROSITE" id="PS50902"/>
    </source>
</evidence>
<dbReference type="GO" id="GO:0010181">
    <property type="term" value="F:FMN binding"/>
    <property type="evidence" value="ECO:0007669"/>
    <property type="project" value="InterPro"/>
</dbReference>
<dbReference type="GO" id="GO:0005829">
    <property type="term" value="C:cytosol"/>
    <property type="evidence" value="ECO:0007669"/>
    <property type="project" value="TreeGrafter"/>
</dbReference>
<dbReference type="EC" id="1.6.2.4" evidence="3"/>
<dbReference type="STRING" id="1945662.B0A89_08905"/>
<dbReference type="InterPro" id="IPR001709">
    <property type="entry name" value="Flavoprot_Pyr_Nucl_cyt_Rdtase"/>
</dbReference>
<accession>A0A1W6CXY2</accession>
<evidence type="ECO:0000313" key="8">
    <source>
        <dbReference type="EMBL" id="ARJ69723.1"/>
    </source>
</evidence>
<reference evidence="8 9" key="1">
    <citation type="submission" date="2017-03" db="EMBL/GenBank/DDBJ databases">
        <title>Genome sequence of Paracoccus contaminans isolated from a water microcosm.</title>
        <authorList>
            <person name="Aurass P."/>
            <person name="Karste S."/>
            <person name="Trost E."/>
            <person name="Glaeser S.P."/>
            <person name="Kaempfer P."/>
            <person name="Flieger A."/>
        </authorList>
    </citation>
    <scope>NUCLEOTIDE SEQUENCE [LARGE SCALE GENOMIC DNA]</scope>
    <source>
        <strain evidence="9">RKI 16-01929T\LMG 29738T\CCM 8701T\CIP 111112T</strain>
    </source>
</reference>
<protein>
    <recommendedName>
        <fullName evidence="3">NADPH--hemoprotein reductase</fullName>
        <ecNumber evidence="3">1.6.2.4</ecNumber>
    </recommendedName>
</protein>
<keyword evidence="9" id="KW-1185">Reference proteome</keyword>
<feature type="transmembrane region" description="Helical" evidence="4">
    <location>
        <begin position="169"/>
        <end position="192"/>
    </location>
</feature>
<dbReference type="Pfam" id="PF00175">
    <property type="entry name" value="NAD_binding_1"/>
    <property type="match status" value="1"/>
</dbReference>
<dbReference type="SUPFAM" id="SSF63380">
    <property type="entry name" value="Riboflavin synthase domain-like"/>
    <property type="match status" value="1"/>
</dbReference>
<dbReference type="InterPro" id="IPR017927">
    <property type="entry name" value="FAD-bd_FR_type"/>
</dbReference>
<dbReference type="InterPro" id="IPR017938">
    <property type="entry name" value="Riboflavin_synthase-like_b-brl"/>
</dbReference>
<feature type="transmembrane region" description="Helical" evidence="4">
    <location>
        <begin position="120"/>
        <end position="141"/>
    </location>
</feature>
<evidence type="ECO:0000256" key="5">
    <source>
        <dbReference type="SAM" id="SignalP"/>
    </source>
</evidence>
<dbReference type="PANTHER" id="PTHR19384:SF17">
    <property type="entry name" value="NADPH--CYTOCHROME P450 REDUCTASE"/>
    <property type="match status" value="1"/>
</dbReference>
<dbReference type="Gene3D" id="2.40.30.10">
    <property type="entry name" value="Translation factors"/>
    <property type="match status" value="1"/>
</dbReference>
<dbReference type="AlphaFoldDB" id="A0A1W6CXY2"/>
<dbReference type="Proteomes" id="UP000193017">
    <property type="component" value="Chromosome"/>
</dbReference>
<feature type="domain" description="Flavodoxin-like" evidence="6">
    <location>
        <begin position="325"/>
        <end position="456"/>
    </location>
</feature>
<dbReference type="InterPro" id="IPR008254">
    <property type="entry name" value="Flavodoxin/NO_synth"/>
</dbReference>
<sequence length="713" mass="74059">MLRRFHSLPALAAGLFLSLIAASGAVLSVQPALDHAAAARAEASIGAVAARIKAAQPGLRRLTRSPDGLLTAQVRGGAGPQMLTVDPVTGAAQPIAGESPAMRWIKGFHRSLRLGEGGRLAVGLMAAVMALLAGSGLWLLARALGGWRRLGGPVRAAGARGWHARIGRAAMAGLGLSALTGAWMSAATLGLVPDGTAPTLAPLTAAGPAQALDAMPALDLPLAALRELRLPARPGEPLVLDAAGRVTQIDPASGMVLAAATHGAGARLWDWAYLLHTGHGAWWLGLLLGVAAAAVPALAGTGLMVWAARRRMRVPGNVPMAEADLVILVGTEGGTTRGFAAALQRAATGAGQRVHLGDMNDAGPMPRARALVLMAATWGDGAAPASAARFLDRLAGLAPIPVAVLGFGDRMFPAFCGYAARVQTAMAAAGFAQLIPPGTVDRQSPADFAAWARAFGRALGLDIAPEHRPALPRRHALRVVSRRDYGQAVAAPSVILRLSVRPWWLGGPRFQPGDLLGVMAPGATAPRFYSLASASADGFAEIAVRRLPGGACSPWLHGLHPGARLRAFVRRNPAFRAGDRPTVMIATGCGVAPMAGLLRRAAPGVDRSLYLGLRDLDSDFLYAPELTRWRRDGRLTRLIPAVSRGAAPRHVQDRLREDAAALRRQIAAGARVLVCGSLAMGRAVAAEMDALLAPAGLSVARLKQEGRYVEDIY</sequence>
<keyword evidence="2" id="KW-0288">FMN</keyword>
<evidence type="ECO:0000256" key="1">
    <source>
        <dbReference type="ARBA" id="ARBA00022630"/>
    </source>
</evidence>
<dbReference type="SUPFAM" id="SSF52343">
    <property type="entry name" value="Ferredoxin reductase-like, C-terminal NADP-linked domain"/>
    <property type="match status" value="1"/>
</dbReference>
<dbReference type="RefSeq" id="WP_085377839.1">
    <property type="nucleotide sequence ID" value="NZ_CP020612.1"/>
</dbReference>
<keyword evidence="4" id="KW-0812">Transmembrane</keyword>
<dbReference type="Pfam" id="PF00258">
    <property type="entry name" value="Flavodoxin_1"/>
    <property type="match status" value="1"/>
</dbReference>